<keyword evidence="2" id="KW-0812">Transmembrane</keyword>
<feature type="transmembrane region" description="Helical" evidence="2">
    <location>
        <begin position="247"/>
        <end position="266"/>
    </location>
</feature>
<evidence type="ECO:0000313" key="4">
    <source>
        <dbReference type="Proteomes" id="UP001595947"/>
    </source>
</evidence>
<feature type="transmembrane region" description="Helical" evidence="2">
    <location>
        <begin position="125"/>
        <end position="147"/>
    </location>
</feature>
<feature type="transmembrane region" description="Helical" evidence="2">
    <location>
        <begin position="398"/>
        <end position="420"/>
    </location>
</feature>
<keyword evidence="2" id="KW-0472">Membrane</keyword>
<evidence type="ECO:0008006" key="5">
    <source>
        <dbReference type="Google" id="ProtNLM"/>
    </source>
</evidence>
<dbReference type="RefSeq" id="WP_378036038.1">
    <property type="nucleotide sequence ID" value="NZ_JBHSIV010000009.1"/>
</dbReference>
<organism evidence="3 4">
    <name type="scientific">Actinomycetospora atypica</name>
    <dbReference type="NCBI Taxonomy" id="1290095"/>
    <lineage>
        <taxon>Bacteria</taxon>
        <taxon>Bacillati</taxon>
        <taxon>Actinomycetota</taxon>
        <taxon>Actinomycetes</taxon>
        <taxon>Pseudonocardiales</taxon>
        <taxon>Pseudonocardiaceae</taxon>
        <taxon>Actinomycetospora</taxon>
    </lineage>
</organism>
<feature type="transmembrane region" description="Helical" evidence="2">
    <location>
        <begin position="214"/>
        <end position="235"/>
    </location>
</feature>
<feature type="transmembrane region" description="Helical" evidence="2">
    <location>
        <begin position="367"/>
        <end position="386"/>
    </location>
</feature>
<protein>
    <recommendedName>
        <fullName evidence="5">4-amino-4-deoxy-L-arabinose transferase</fullName>
    </recommendedName>
</protein>
<feature type="transmembrane region" description="Helical" evidence="2">
    <location>
        <begin position="100"/>
        <end position="119"/>
    </location>
</feature>
<reference evidence="4" key="1">
    <citation type="journal article" date="2019" name="Int. J. Syst. Evol. Microbiol.">
        <title>The Global Catalogue of Microorganisms (GCM) 10K type strain sequencing project: providing services to taxonomists for standard genome sequencing and annotation.</title>
        <authorList>
            <consortium name="The Broad Institute Genomics Platform"/>
            <consortium name="The Broad Institute Genome Sequencing Center for Infectious Disease"/>
            <person name="Wu L."/>
            <person name="Ma J."/>
        </authorList>
    </citation>
    <scope>NUCLEOTIDE SEQUENCE [LARGE SCALE GENOMIC DNA]</scope>
    <source>
        <strain evidence="4">CGMCC 4.7093</strain>
    </source>
</reference>
<keyword evidence="2" id="KW-1133">Transmembrane helix</keyword>
<dbReference type="Proteomes" id="UP001595947">
    <property type="component" value="Unassembled WGS sequence"/>
</dbReference>
<feature type="compositionally biased region" description="Basic and acidic residues" evidence="1">
    <location>
        <begin position="11"/>
        <end position="28"/>
    </location>
</feature>
<comment type="caution">
    <text evidence="3">The sequence shown here is derived from an EMBL/GenBank/DDBJ whole genome shotgun (WGS) entry which is preliminary data.</text>
</comment>
<accession>A0ABV9YJ88</accession>
<evidence type="ECO:0000256" key="1">
    <source>
        <dbReference type="SAM" id="MobiDB-lite"/>
    </source>
</evidence>
<keyword evidence="4" id="KW-1185">Reference proteome</keyword>
<feature type="transmembrane region" description="Helical" evidence="2">
    <location>
        <begin position="314"/>
        <end position="332"/>
    </location>
</feature>
<evidence type="ECO:0000313" key="3">
    <source>
        <dbReference type="EMBL" id="MFC5062686.1"/>
    </source>
</evidence>
<feature type="transmembrane region" description="Helical" evidence="2">
    <location>
        <begin position="339"/>
        <end position="361"/>
    </location>
</feature>
<sequence length="741" mass="77258">MTRGPTIADADAERDPARHDVAADHPHGEPVQPHWRRPDPGLVGVALLALVAAGAVLVVNAAHNQGRIVPPLDDVYIHLQYARQIGLGEFLRYQEGAPRTTGASSLLYVLLLGAASVVVPSGLLLYAAVAFGVVCFVATVVLVALLGRELASRTTGLVAAGLTALCGPLLWGVTSGMEVGLAAALAAATLYAFVREQPTARFRLTPLLAVPLVLTRPEGLVLVVAIVVGAAVTLYRRRPAGIVGDAVLLALPLLAALAQTLLYRLLTGSAENSGVTAKSWFSRPLGSPLEVADRIADTARTLLELIGGVSSVQVAGPGVALLAALGLAWLAFAAGRRVVAGVVALGLAGVLLAVSTLQTALWHDGRYLQPFLPVVLLLAVLGVCAVARAARDARTGRVLGVGLVGVLTAFALVSTPTWALRQGEQAAGIRESAVSVAQWIRGNTPPDAVVAVNDVGAVAWFSDRRVVDLVGLTTPGFARPALDGSGALYEVLAHLPPEQRPTHFSIFDETALLPVGELQGAQLLGDEPLTSFDLKSPVRDGGPFGGICQTAGGCSVISVWRADWSHVGSGDLPDYAVPGRIVDRVNVGDLADEAAHGYGVDRALVGVSDRSEVRTQRETGRVVVDSGRHVVGGEHFVLRGLTPGRPVTLTGRVDAREPVRDRNTSAGVVSVAADGRGVGDWEFGTVVPGFPPGSEHAWAQSSFTIPAEAVTAPELTVTLGPQRPFLAPYPDYRSFSYWASQ</sequence>
<feature type="transmembrane region" description="Helical" evidence="2">
    <location>
        <begin position="42"/>
        <end position="62"/>
    </location>
</feature>
<dbReference type="EMBL" id="JBHSIV010000009">
    <property type="protein sequence ID" value="MFC5062686.1"/>
    <property type="molecule type" value="Genomic_DNA"/>
</dbReference>
<feature type="region of interest" description="Disordered" evidence="1">
    <location>
        <begin position="1"/>
        <end position="35"/>
    </location>
</feature>
<gene>
    <name evidence="3" type="ORF">ACFPBZ_10760</name>
</gene>
<name>A0ABV9YJ88_9PSEU</name>
<evidence type="ECO:0000256" key="2">
    <source>
        <dbReference type="SAM" id="Phobius"/>
    </source>
</evidence>
<proteinExistence type="predicted"/>